<dbReference type="PANTHER" id="PTHR33451:SF3">
    <property type="entry name" value="MALATE-2H(+)_NA(+)-LACTATE ANTIPORTER"/>
    <property type="match status" value="1"/>
</dbReference>
<feature type="transmembrane region" description="Helical" evidence="9">
    <location>
        <begin position="145"/>
        <end position="161"/>
    </location>
</feature>
<feature type="transmembrane region" description="Helical" evidence="9">
    <location>
        <begin position="12"/>
        <end position="45"/>
    </location>
</feature>
<dbReference type="EMBL" id="FNGW01000008">
    <property type="protein sequence ID" value="SDM30407.1"/>
    <property type="molecule type" value="Genomic_DNA"/>
</dbReference>
<evidence type="ECO:0000256" key="1">
    <source>
        <dbReference type="ARBA" id="ARBA00004651"/>
    </source>
</evidence>
<dbReference type="Pfam" id="PF03553">
    <property type="entry name" value="Na_H_antiporter"/>
    <property type="match status" value="1"/>
</dbReference>
<keyword evidence="7 9" id="KW-0472">Membrane</keyword>
<feature type="domain" description="Na+/H+ antiporter NhaC-like C-terminal" evidence="10">
    <location>
        <begin position="157"/>
        <end position="443"/>
    </location>
</feature>
<feature type="transmembrane region" description="Helical" evidence="9">
    <location>
        <begin position="71"/>
        <end position="99"/>
    </location>
</feature>
<evidence type="ECO:0000313" key="11">
    <source>
        <dbReference type="EMBL" id="SDM30407.1"/>
    </source>
</evidence>
<dbReference type="InterPro" id="IPR052180">
    <property type="entry name" value="NhaC_Na-H+_Antiporter"/>
</dbReference>
<evidence type="ECO:0000313" key="12">
    <source>
        <dbReference type="Proteomes" id="UP000199068"/>
    </source>
</evidence>
<sequence>METCKINKKQIYTMLIACITPIVICALLNISLVYAFLLSVLFALIISLKNGFTIKELKHMILKEINECKSLYVVILLIGATVSVWLSSGVVPSMIFYGLKYMNGMNILFSSFLLIAISSVFMGTAVGTISTIGIAILGIGKGFEIPTGLLVGVIVSGAFLADKISPISGLLNLTLATTETSYKEMVKSSLKTIIPTIIICALIYYLIGTKYSNVSGSKSSIELMQSIKNEFFISPYFILVPVLIVILSIIGIKSIYCMMSGVVMGSIISIVFQNLKLLDLIKYIFLGFSINSNSAVINETLNSGGVISMISVVIIVMGAIALAAIMQGTGVINYLTKDLIYKIKNKKDLILKTGIISGLLTVITCDQTIGIVVPSRLLKNKYEEIGVDKSILARTISDTGTIIAPLMPWNVNGLIVSLVTGVSCLAYAPFALLCFIAPLMTVIVSNINKRK</sequence>
<dbReference type="Proteomes" id="UP000199068">
    <property type="component" value="Unassembled WGS sequence"/>
</dbReference>
<keyword evidence="4" id="KW-1003">Cell membrane</keyword>
<dbReference type="GO" id="GO:0015297">
    <property type="term" value="F:antiporter activity"/>
    <property type="evidence" value="ECO:0007669"/>
    <property type="project" value="UniProtKB-KW"/>
</dbReference>
<dbReference type="InterPro" id="IPR018461">
    <property type="entry name" value="Na/H_Antiport_NhaC-like_C"/>
</dbReference>
<evidence type="ECO:0000259" key="10">
    <source>
        <dbReference type="Pfam" id="PF03553"/>
    </source>
</evidence>
<dbReference type="PANTHER" id="PTHR33451">
    <property type="entry name" value="MALATE-2H(+)/NA(+)-LACTATE ANTIPORTER"/>
    <property type="match status" value="1"/>
</dbReference>
<evidence type="ECO:0000256" key="7">
    <source>
        <dbReference type="ARBA" id="ARBA00023136"/>
    </source>
</evidence>
<dbReference type="AlphaFoldDB" id="A0A1G9S521"/>
<keyword evidence="12" id="KW-1185">Reference proteome</keyword>
<accession>A0A1G9S521</accession>
<comment type="subcellular location">
    <subcellularLocation>
        <location evidence="1">Cell membrane</location>
        <topology evidence="1">Multi-pass membrane protein</topology>
    </subcellularLocation>
</comment>
<keyword evidence="5 9" id="KW-0812">Transmembrane</keyword>
<keyword evidence="6 9" id="KW-1133">Transmembrane helix</keyword>
<name>A0A1G9S521_9FIRM</name>
<keyword evidence="3" id="KW-0050">Antiport</keyword>
<evidence type="ECO:0000256" key="6">
    <source>
        <dbReference type="ARBA" id="ARBA00022989"/>
    </source>
</evidence>
<feature type="transmembrane region" description="Helical" evidence="9">
    <location>
        <begin position="349"/>
        <end position="373"/>
    </location>
</feature>
<feature type="transmembrane region" description="Helical" evidence="9">
    <location>
        <begin position="305"/>
        <end position="328"/>
    </location>
</feature>
<evidence type="ECO:0000256" key="8">
    <source>
        <dbReference type="ARBA" id="ARBA00038435"/>
    </source>
</evidence>
<evidence type="ECO:0000256" key="4">
    <source>
        <dbReference type="ARBA" id="ARBA00022475"/>
    </source>
</evidence>
<gene>
    <name evidence="11" type="ORF">SAMN04515677_10886</name>
</gene>
<evidence type="ECO:0000256" key="2">
    <source>
        <dbReference type="ARBA" id="ARBA00022448"/>
    </source>
</evidence>
<evidence type="ECO:0000256" key="5">
    <source>
        <dbReference type="ARBA" id="ARBA00022692"/>
    </source>
</evidence>
<protein>
    <submittedName>
        <fullName evidence="11">Transporter, NhaC family</fullName>
    </submittedName>
</protein>
<organism evidence="11 12">
    <name type="scientific">Romboutsia lituseburensis DSM 797</name>
    <dbReference type="NCBI Taxonomy" id="1121325"/>
    <lineage>
        <taxon>Bacteria</taxon>
        <taxon>Bacillati</taxon>
        <taxon>Bacillota</taxon>
        <taxon>Clostridia</taxon>
        <taxon>Peptostreptococcales</taxon>
        <taxon>Peptostreptococcaceae</taxon>
        <taxon>Romboutsia</taxon>
    </lineage>
</organism>
<dbReference type="RefSeq" id="WP_092727204.1">
    <property type="nucleotide sequence ID" value="NZ_FNGW01000008.1"/>
</dbReference>
<feature type="transmembrane region" description="Helical" evidence="9">
    <location>
        <begin position="231"/>
        <end position="250"/>
    </location>
</feature>
<feature type="transmembrane region" description="Helical" evidence="9">
    <location>
        <begin position="192"/>
        <end position="211"/>
    </location>
</feature>
<evidence type="ECO:0000256" key="3">
    <source>
        <dbReference type="ARBA" id="ARBA00022449"/>
    </source>
</evidence>
<keyword evidence="2" id="KW-0813">Transport</keyword>
<feature type="transmembrane region" description="Helical" evidence="9">
    <location>
        <begin position="414"/>
        <end position="444"/>
    </location>
</feature>
<evidence type="ECO:0000256" key="9">
    <source>
        <dbReference type="SAM" id="Phobius"/>
    </source>
</evidence>
<proteinExistence type="inferred from homology"/>
<dbReference type="GO" id="GO:0005886">
    <property type="term" value="C:plasma membrane"/>
    <property type="evidence" value="ECO:0007669"/>
    <property type="project" value="UniProtKB-SubCell"/>
</dbReference>
<feature type="transmembrane region" description="Helical" evidence="9">
    <location>
        <begin position="111"/>
        <end position="139"/>
    </location>
</feature>
<reference evidence="11 12" key="1">
    <citation type="submission" date="2016-10" db="EMBL/GenBank/DDBJ databases">
        <authorList>
            <person name="de Groot N.N."/>
        </authorList>
    </citation>
    <scope>NUCLEOTIDE SEQUENCE [LARGE SCALE GENOMIC DNA]</scope>
    <source>
        <strain evidence="11 12">DSM 797</strain>
    </source>
</reference>
<comment type="similarity">
    <text evidence="8">Belongs to the NhaC Na(+)/H(+) (TC 2.A.35) antiporter family.</text>
</comment>